<evidence type="ECO:0000256" key="2">
    <source>
        <dbReference type="RuleBase" id="RU004328"/>
    </source>
</evidence>
<dbReference type="InterPro" id="IPR036430">
    <property type="entry name" value="RNase_T2-like_sf"/>
</dbReference>
<feature type="chain" id="PRO_5036801819" evidence="3">
    <location>
        <begin position="29"/>
        <end position="337"/>
    </location>
</feature>
<dbReference type="PROSITE" id="PS00531">
    <property type="entry name" value="RNASE_T2_2"/>
    <property type="match status" value="1"/>
</dbReference>
<proteinExistence type="inferred from homology"/>
<keyword evidence="3" id="KW-0732">Signal</keyword>
<dbReference type="InterPro" id="IPR018188">
    <property type="entry name" value="RNase_T2_His_AS_1"/>
</dbReference>
<feature type="signal peptide" evidence="3">
    <location>
        <begin position="1"/>
        <end position="28"/>
    </location>
</feature>
<evidence type="ECO:0000256" key="1">
    <source>
        <dbReference type="ARBA" id="ARBA00007469"/>
    </source>
</evidence>
<dbReference type="PANTHER" id="PTHR11240:SF22">
    <property type="entry name" value="RIBONUCLEASE T2"/>
    <property type="match status" value="1"/>
</dbReference>
<dbReference type="Pfam" id="PF00445">
    <property type="entry name" value="Ribonuclease_T2"/>
    <property type="match status" value="1"/>
</dbReference>
<dbReference type="EMBL" id="CP021056">
    <property type="protein sequence ID" value="QXE22001.1"/>
    <property type="molecule type" value="Genomic_DNA"/>
</dbReference>
<dbReference type="Gene3D" id="3.90.730.10">
    <property type="entry name" value="Ribonuclease T2-like"/>
    <property type="match status" value="1"/>
</dbReference>
<accession>A0A975T5W4</accession>
<dbReference type="InterPro" id="IPR033130">
    <property type="entry name" value="RNase_T2_His_AS_2"/>
</dbReference>
<dbReference type="KEGG" id="rsin:B6N60_00679"/>
<reference evidence="4" key="1">
    <citation type="submission" date="2017-04" db="EMBL/GenBank/DDBJ databases">
        <title>Genome deletions in a multicellular cyanobacterial endosymbiont for morphological adaptation in marine diatoms.</title>
        <authorList>
            <person name="Wang Y."/>
            <person name="Gao H."/>
            <person name="Li R."/>
            <person name="Xu X."/>
        </authorList>
    </citation>
    <scope>NUCLEOTIDE SEQUENCE</scope>
    <source>
        <strain evidence="4">FACHB 800</strain>
    </source>
</reference>
<comment type="similarity">
    <text evidence="1 2">Belongs to the RNase T2 family.</text>
</comment>
<dbReference type="GO" id="GO:0033897">
    <property type="term" value="F:ribonuclease T2 activity"/>
    <property type="evidence" value="ECO:0007669"/>
    <property type="project" value="InterPro"/>
</dbReference>
<dbReference type="SUPFAM" id="SSF55895">
    <property type="entry name" value="Ribonuclease Rh-like"/>
    <property type="match status" value="1"/>
</dbReference>
<keyword evidence="5" id="KW-1185">Reference proteome</keyword>
<dbReference type="RefSeq" id="WP_190601154.1">
    <property type="nucleotide sequence ID" value="NZ_CP021056.1"/>
</dbReference>
<dbReference type="AlphaFoldDB" id="A0A975T5W4"/>
<dbReference type="PROSITE" id="PS00530">
    <property type="entry name" value="RNASE_T2_1"/>
    <property type="match status" value="1"/>
</dbReference>
<dbReference type="PANTHER" id="PTHR11240">
    <property type="entry name" value="RIBONUCLEASE T2"/>
    <property type="match status" value="1"/>
</dbReference>
<dbReference type="GO" id="GO:0003723">
    <property type="term" value="F:RNA binding"/>
    <property type="evidence" value="ECO:0007669"/>
    <property type="project" value="InterPro"/>
</dbReference>
<evidence type="ECO:0000256" key="3">
    <source>
        <dbReference type="SAM" id="SignalP"/>
    </source>
</evidence>
<gene>
    <name evidence="4" type="ORF">B6N60_00679</name>
</gene>
<dbReference type="InterPro" id="IPR001568">
    <property type="entry name" value="RNase_T2-like"/>
</dbReference>
<dbReference type="Proteomes" id="UP000683511">
    <property type="component" value="Chromosome"/>
</dbReference>
<sequence length="337" mass="36346">MLKSIKKIIAMASILLLFAIVFPHHALAVVSSDGQYIAADNCEAVVSIKKGTNPDNVRLTKGQTYAIVGQNSETAPSHYLLEVAGAVPSQRWVATSCFNTAATDTTTSVSKAPIIPVTTGKDYLLALSWQPAFCEGKSDKPECENLAKNPTRPEASNFVLHGLWPQPKSNVFCGVSKADIALDGGPGKDWSKLPAIEKELSPQTWQRLQAVMPGTISYLHRHEWIKHGTCYQGTPEEYYAEAIALLDAVNKSPVQALVASNIGRQVTIQDIDQALSSFSATAGDKVEVKCSNSLLGELWLNLEGNITTDTPIATLLANSPNAKPEKYPACLIDDARD</sequence>
<protein>
    <submittedName>
        <fullName evidence="4">Ribonuclease T2-family protein</fullName>
    </submittedName>
</protein>
<dbReference type="GO" id="GO:0006401">
    <property type="term" value="P:RNA catabolic process"/>
    <property type="evidence" value="ECO:0007669"/>
    <property type="project" value="TreeGrafter"/>
</dbReference>
<name>A0A975T5W4_9NOST</name>
<organism evidence="4 5">
    <name type="scientific">Richelia sinica FACHB-800</name>
    <dbReference type="NCBI Taxonomy" id="1357546"/>
    <lineage>
        <taxon>Bacteria</taxon>
        <taxon>Bacillati</taxon>
        <taxon>Cyanobacteriota</taxon>
        <taxon>Cyanophyceae</taxon>
        <taxon>Nostocales</taxon>
        <taxon>Nostocaceae</taxon>
        <taxon>Richelia</taxon>
    </lineage>
</organism>
<evidence type="ECO:0000313" key="4">
    <source>
        <dbReference type="EMBL" id="QXE22001.1"/>
    </source>
</evidence>
<evidence type="ECO:0000313" key="5">
    <source>
        <dbReference type="Proteomes" id="UP000683511"/>
    </source>
</evidence>